<dbReference type="InterPro" id="IPR020846">
    <property type="entry name" value="MFS_dom"/>
</dbReference>
<dbReference type="Gene3D" id="1.20.1250.20">
    <property type="entry name" value="MFS general substrate transporter like domains"/>
    <property type="match status" value="3"/>
</dbReference>
<keyword evidence="3 7" id="KW-0812">Transmembrane</keyword>
<dbReference type="InterPro" id="IPR036259">
    <property type="entry name" value="MFS_trans_sf"/>
</dbReference>
<feature type="transmembrane region" description="Helical" evidence="7">
    <location>
        <begin position="85"/>
        <end position="107"/>
    </location>
</feature>
<feature type="transmembrane region" description="Helical" evidence="7">
    <location>
        <begin position="430"/>
        <end position="450"/>
    </location>
</feature>
<gene>
    <name evidence="8" type="ORF">PACLA_8A000999</name>
</gene>
<dbReference type="EMBL" id="CACRXK020000971">
    <property type="protein sequence ID" value="CAB3986154.1"/>
    <property type="molecule type" value="Genomic_DNA"/>
</dbReference>
<feature type="transmembrane region" description="Helical" evidence="7">
    <location>
        <begin position="369"/>
        <end position="393"/>
    </location>
</feature>
<feature type="transmembrane region" description="Helical" evidence="7">
    <location>
        <begin position="462"/>
        <end position="483"/>
    </location>
</feature>
<accession>A0A6S7G055</accession>
<feature type="transmembrane region" description="Helical" evidence="7">
    <location>
        <begin position="290"/>
        <end position="309"/>
    </location>
</feature>
<keyword evidence="4 7" id="KW-1133">Transmembrane helix</keyword>
<evidence type="ECO:0000256" key="5">
    <source>
        <dbReference type="ARBA" id="ARBA00023136"/>
    </source>
</evidence>
<reference evidence="8" key="1">
    <citation type="submission" date="2020-04" db="EMBL/GenBank/DDBJ databases">
        <authorList>
            <person name="Alioto T."/>
            <person name="Alioto T."/>
            <person name="Gomez Garrido J."/>
        </authorList>
    </citation>
    <scope>NUCLEOTIDE SEQUENCE</scope>
    <source>
        <strain evidence="8">A484AB</strain>
    </source>
</reference>
<feature type="transmembrane region" description="Helical" evidence="7">
    <location>
        <begin position="489"/>
        <end position="508"/>
    </location>
</feature>
<dbReference type="AlphaFoldDB" id="A0A6S7G055"/>
<evidence type="ECO:0000256" key="1">
    <source>
        <dbReference type="ARBA" id="ARBA00004141"/>
    </source>
</evidence>
<feature type="transmembrane region" description="Helical" evidence="7">
    <location>
        <begin position="213"/>
        <end position="235"/>
    </location>
</feature>
<organism evidence="8 9">
    <name type="scientific">Paramuricea clavata</name>
    <name type="common">Red gorgonian</name>
    <name type="synonym">Violescent sea-whip</name>
    <dbReference type="NCBI Taxonomy" id="317549"/>
    <lineage>
        <taxon>Eukaryota</taxon>
        <taxon>Metazoa</taxon>
        <taxon>Cnidaria</taxon>
        <taxon>Anthozoa</taxon>
        <taxon>Octocorallia</taxon>
        <taxon>Malacalcyonacea</taxon>
        <taxon>Plexauridae</taxon>
        <taxon>Paramuricea</taxon>
    </lineage>
</organism>
<proteinExistence type="inferred from homology"/>
<name>A0A6S7G055_PARCT</name>
<evidence type="ECO:0000256" key="7">
    <source>
        <dbReference type="SAM" id="Phobius"/>
    </source>
</evidence>
<comment type="caution">
    <text evidence="8">The sequence shown here is derived from an EMBL/GenBank/DDBJ whole genome shotgun (WGS) entry which is preliminary data.</text>
</comment>
<comment type="similarity">
    <text evidence="2">Belongs to the major facilitator superfamily. MFSD6 family.</text>
</comment>
<evidence type="ECO:0000313" key="8">
    <source>
        <dbReference type="EMBL" id="CAB3986154.1"/>
    </source>
</evidence>
<dbReference type="PANTHER" id="PTHR16172:SF2">
    <property type="entry name" value="MAJOR FACILITATOR SUPERFAMILY DOMAIN-CONTAINING PROTEIN 6"/>
    <property type="match status" value="1"/>
</dbReference>
<feature type="transmembrane region" description="Helical" evidence="7">
    <location>
        <begin position="256"/>
        <end position="278"/>
    </location>
</feature>
<dbReference type="Proteomes" id="UP001152795">
    <property type="component" value="Unassembled WGS sequence"/>
</dbReference>
<dbReference type="GO" id="GO:0016020">
    <property type="term" value="C:membrane"/>
    <property type="evidence" value="ECO:0007669"/>
    <property type="project" value="UniProtKB-SubCell"/>
</dbReference>
<keyword evidence="9" id="KW-1185">Reference proteome</keyword>
<feature type="compositionally biased region" description="Basic and acidic residues" evidence="6">
    <location>
        <begin position="21"/>
        <end position="45"/>
    </location>
</feature>
<feature type="compositionally biased region" description="Basic and acidic residues" evidence="6">
    <location>
        <begin position="523"/>
        <end position="532"/>
    </location>
</feature>
<dbReference type="PANTHER" id="PTHR16172">
    <property type="entry name" value="MAJOR FACILITATOR SUPERFAMILY DOMAIN-CONTAINING PROTEIN 6-LIKE"/>
    <property type="match status" value="1"/>
</dbReference>
<dbReference type="Pfam" id="PF12832">
    <property type="entry name" value="MFS_1_like"/>
    <property type="match status" value="1"/>
</dbReference>
<evidence type="ECO:0000256" key="3">
    <source>
        <dbReference type="ARBA" id="ARBA00022692"/>
    </source>
</evidence>
<feature type="transmembrane region" description="Helical" evidence="7">
    <location>
        <begin position="119"/>
        <end position="137"/>
    </location>
</feature>
<dbReference type="InterPro" id="IPR024989">
    <property type="entry name" value="MFS_assoc_dom"/>
</dbReference>
<dbReference type="OrthoDB" id="5989317at2759"/>
<feature type="transmembrane region" description="Helical" evidence="7">
    <location>
        <begin position="402"/>
        <end position="424"/>
    </location>
</feature>
<dbReference type="CDD" id="cd17335">
    <property type="entry name" value="MFS_MFSD6"/>
    <property type="match status" value="1"/>
</dbReference>
<sequence>MQSPTSPTNMLSPVSNGGAENTHKTDKGEQETKKQEKSTNEVEKEDSLAPDRTLLTYKAFYFLFFAGFGSTFPYLTIYFKQIGLTASYVGTLSGIRPLVQFVSGPFWAYLADKYRSRKLVLCMSVVAWLIFTLALAFPQPKNTQCDTLNSTIHVQKRNIHRAMSYSGLPLAPIPAAVSEGLLANKKSAIGFSAKDKIETTKVIVHDKNELRNLFYIFLILIVVGEVFEAPSFIMIDTALIQKLGDKCHDYGKTRCFGSLGYGLASFGVGAVLDTTRYIYCGREMNNYMVIFYFFVVFMVIGLIFVLVLFTFKYNEDSSSNTSSIFQVYKLCFSAKYATFLLTAWFMGIGNGGQVTFINWYLEDLGATKFMMGLTTTIRATAVIVGFFCSGVVINKLGELPSVFWSLLAFAVIFYGYSYLVNPWLVIPLEILQGFVYAISWSTCIVYLSAVAPDDGAATMQSILQGIYWGLGTGIGAILGGILINQYGIVSAYRIGGTATIIVMMYFVISQWLLRKYEATSNPSHKDEVKLTDDSENSETENIPKKDP</sequence>
<dbReference type="InterPro" id="IPR051717">
    <property type="entry name" value="MFS_MFSD6"/>
</dbReference>
<feature type="transmembrane region" description="Helical" evidence="7">
    <location>
        <begin position="330"/>
        <end position="349"/>
    </location>
</feature>
<dbReference type="SUPFAM" id="SSF103473">
    <property type="entry name" value="MFS general substrate transporter"/>
    <property type="match status" value="1"/>
</dbReference>
<feature type="region of interest" description="Disordered" evidence="6">
    <location>
        <begin position="1"/>
        <end position="45"/>
    </location>
</feature>
<dbReference type="PROSITE" id="PS50850">
    <property type="entry name" value="MFS"/>
    <property type="match status" value="1"/>
</dbReference>
<feature type="compositionally biased region" description="Polar residues" evidence="6">
    <location>
        <begin position="1"/>
        <end position="19"/>
    </location>
</feature>
<comment type="subcellular location">
    <subcellularLocation>
        <location evidence="1">Membrane</location>
        <topology evidence="1">Multi-pass membrane protein</topology>
    </subcellularLocation>
</comment>
<feature type="region of interest" description="Disordered" evidence="6">
    <location>
        <begin position="521"/>
        <end position="547"/>
    </location>
</feature>
<dbReference type="GO" id="GO:0022857">
    <property type="term" value="F:transmembrane transporter activity"/>
    <property type="evidence" value="ECO:0007669"/>
    <property type="project" value="InterPro"/>
</dbReference>
<evidence type="ECO:0000256" key="6">
    <source>
        <dbReference type="SAM" id="MobiDB-lite"/>
    </source>
</evidence>
<evidence type="ECO:0000313" key="9">
    <source>
        <dbReference type="Proteomes" id="UP001152795"/>
    </source>
</evidence>
<keyword evidence="5 7" id="KW-0472">Membrane</keyword>
<evidence type="ECO:0000256" key="2">
    <source>
        <dbReference type="ARBA" id="ARBA00005241"/>
    </source>
</evidence>
<evidence type="ECO:0000256" key="4">
    <source>
        <dbReference type="ARBA" id="ARBA00022989"/>
    </source>
</evidence>
<feature type="transmembrane region" description="Helical" evidence="7">
    <location>
        <begin position="59"/>
        <end position="79"/>
    </location>
</feature>
<protein>
    <submittedName>
        <fullName evidence="8">Uncharacterized protein</fullName>
    </submittedName>
</protein>